<keyword evidence="2" id="KW-0812">Transmembrane</keyword>
<evidence type="ECO:0000256" key="1">
    <source>
        <dbReference type="SAM" id="MobiDB-lite"/>
    </source>
</evidence>
<evidence type="ECO:0000313" key="4">
    <source>
        <dbReference type="Proteomes" id="UP001500151"/>
    </source>
</evidence>
<keyword evidence="4" id="KW-1185">Reference proteome</keyword>
<keyword evidence="2" id="KW-1133">Transmembrane helix</keyword>
<reference evidence="4" key="1">
    <citation type="journal article" date="2019" name="Int. J. Syst. Evol. Microbiol.">
        <title>The Global Catalogue of Microorganisms (GCM) 10K type strain sequencing project: providing services to taxonomists for standard genome sequencing and annotation.</title>
        <authorList>
            <consortium name="The Broad Institute Genomics Platform"/>
            <consortium name="The Broad Institute Genome Sequencing Center for Infectious Disease"/>
            <person name="Wu L."/>
            <person name="Ma J."/>
        </authorList>
    </citation>
    <scope>NUCLEOTIDE SEQUENCE [LARGE SCALE GENOMIC DNA]</scope>
    <source>
        <strain evidence="4">JCM 4524</strain>
    </source>
</reference>
<dbReference type="RefSeq" id="WP_344388159.1">
    <property type="nucleotide sequence ID" value="NZ_BAAASJ010000017.1"/>
</dbReference>
<dbReference type="EMBL" id="BAAASJ010000017">
    <property type="protein sequence ID" value="GAA2626055.1"/>
    <property type="molecule type" value="Genomic_DNA"/>
</dbReference>
<keyword evidence="2" id="KW-0472">Membrane</keyword>
<proteinExistence type="predicted"/>
<sequence>MTATSATAGRLQTGRSQTRTGGPKDDGPKILEHLAGWTFVVVLAMLVTQLGMI</sequence>
<evidence type="ECO:0000313" key="3">
    <source>
        <dbReference type="EMBL" id="GAA2626055.1"/>
    </source>
</evidence>
<accession>A0ABP6CS22</accession>
<protein>
    <submittedName>
        <fullName evidence="3">SCO1431 family membrane protein</fullName>
    </submittedName>
</protein>
<gene>
    <name evidence="3" type="ORF">GCM10010307_13540</name>
</gene>
<dbReference type="InterPro" id="IPR047816">
    <property type="entry name" value="SCO1431-like"/>
</dbReference>
<feature type="region of interest" description="Disordered" evidence="1">
    <location>
        <begin position="1"/>
        <end position="27"/>
    </location>
</feature>
<evidence type="ECO:0000256" key="2">
    <source>
        <dbReference type="SAM" id="Phobius"/>
    </source>
</evidence>
<dbReference type="NCBIfam" id="NF033485">
    <property type="entry name" value="small_SCO1431"/>
    <property type="match status" value="1"/>
</dbReference>
<name>A0ABP6CS22_9ACTN</name>
<feature type="transmembrane region" description="Helical" evidence="2">
    <location>
        <begin position="34"/>
        <end position="52"/>
    </location>
</feature>
<dbReference type="Proteomes" id="UP001500151">
    <property type="component" value="Unassembled WGS sequence"/>
</dbReference>
<comment type="caution">
    <text evidence="3">The sequence shown here is derived from an EMBL/GenBank/DDBJ whole genome shotgun (WGS) entry which is preliminary data.</text>
</comment>
<organism evidence="3 4">
    <name type="scientific">Streptomyces vastus</name>
    <dbReference type="NCBI Taxonomy" id="285451"/>
    <lineage>
        <taxon>Bacteria</taxon>
        <taxon>Bacillati</taxon>
        <taxon>Actinomycetota</taxon>
        <taxon>Actinomycetes</taxon>
        <taxon>Kitasatosporales</taxon>
        <taxon>Streptomycetaceae</taxon>
        <taxon>Streptomyces</taxon>
    </lineage>
</organism>